<dbReference type="GO" id="GO:0005737">
    <property type="term" value="C:cytoplasm"/>
    <property type="evidence" value="ECO:0007669"/>
    <property type="project" value="UniProtKB-SubCell"/>
</dbReference>
<evidence type="ECO:0000256" key="7">
    <source>
        <dbReference type="ARBA" id="ARBA00022932"/>
    </source>
</evidence>
<comment type="subcellular location">
    <subcellularLocation>
        <location evidence="1">Cytoplasm</location>
    </subcellularLocation>
</comment>
<evidence type="ECO:0000256" key="8">
    <source>
        <dbReference type="ARBA" id="ARBA00023125"/>
    </source>
</evidence>
<dbReference type="GO" id="GO:0003677">
    <property type="term" value="F:DNA binding"/>
    <property type="evidence" value="ECO:0007669"/>
    <property type="project" value="UniProtKB-KW"/>
</dbReference>
<reference evidence="13" key="1">
    <citation type="submission" date="2021-01" db="EMBL/GenBank/DDBJ databases">
        <title>Whole genome shotgun sequence of Dactylosporangium siamense NBRC 106093.</title>
        <authorList>
            <person name="Komaki H."/>
            <person name="Tamura T."/>
        </authorList>
    </citation>
    <scope>NUCLEOTIDE SEQUENCE</scope>
    <source>
        <strain evidence="13">NBRC 106093</strain>
    </source>
</reference>
<name>A0A919U900_9ACTN</name>
<feature type="domain" description="DNA polymerase III beta sliding clamp C-terminal" evidence="12">
    <location>
        <begin position="263"/>
        <end position="372"/>
    </location>
</feature>
<dbReference type="SUPFAM" id="SSF55979">
    <property type="entry name" value="DNA clamp"/>
    <property type="match status" value="3"/>
</dbReference>
<evidence type="ECO:0000313" key="13">
    <source>
        <dbReference type="EMBL" id="GIG42163.1"/>
    </source>
</evidence>
<sequence length="380" mass="39457">MDVTAPVARLATAAALLLRLLTARSLQPSHAGALLRADDEGLHLIATDGEVVVHLRTPATVHTPGEVVVPRRAVADTLTTLDAADARLTVQGGRLAIRVPGGRFALPSLPDAAPRPGHLPPPRGTVTGDDLRTAAVPVAGAASREHALPMFTGVRLRTHDTALTLFATDRFRLAAASIPWQGATAAGFDPASGGDGRIEALVPAAVLARAAQQLSRVPAVHVHAGDDLFALSWDGGSITTATIGGGYPDAQLSRLLDVTPACTVEADADALAHAVDRATAYGGPHGRVTLQAIDGALLVRADDPLTGESEQTVKATVDGGHTIRSFQGRLLLDALRAFAHHTVRLRFQEGMRATACTADLPTATLTYLVVPLRTPPSTDT</sequence>
<keyword evidence="7" id="KW-0239">DNA-directed DNA polymerase</keyword>
<evidence type="ECO:0000259" key="10">
    <source>
        <dbReference type="Pfam" id="PF00712"/>
    </source>
</evidence>
<comment type="similarity">
    <text evidence="2">Belongs to the beta sliding clamp family.</text>
</comment>
<dbReference type="AlphaFoldDB" id="A0A919U900"/>
<dbReference type="GO" id="GO:0008408">
    <property type="term" value="F:3'-5' exonuclease activity"/>
    <property type="evidence" value="ECO:0007669"/>
    <property type="project" value="InterPro"/>
</dbReference>
<dbReference type="Pfam" id="PF00712">
    <property type="entry name" value="DNA_pol3_beta"/>
    <property type="match status" value="1"/>
</dbReference>
<dbReference type="RefSeq" id="WP_203844048.1">
    <property type="nucleotide sequence ID" value="NZ_BAAAVW010000003.1"/>
</dbReference>
<dbReference type="InterPro" id="IPR046938">
    <property type="entry name" value="DNA_clamp_sf"/>
</dbReference>
<evidence type="ECO:0000256" key="4">
    <source>
        <dbReference type="ARBA" id="ARBA00022679"/>
    </source>
</evidence>
<dbReference type="CDD" id="cd00140">
    <property type="entry name" value="beta_clamp"/>
    <property type="match status" value="1"/>
</dbReference>
<dbReference type="InterPro" id="IPR022637">
    <property type="entry name" value="DNA_polIII_beta_cen"/>
</dbReference>
<evidence type="ECO:0000256" key="9">
    <source>
        <dbReference type="SAM" id="MobiDB-lite"/>
    </source>
</evidence>
<dbReference type="GO" id="GO:0006271">
    <property type="term" value="P:DNA strand elongation involved in DNA replication"/>
    <property type="evidence" value="ECO:0007669"/>
    <property type="project" value="TreeGrafter"/>
</dbReference>
<dbReference type="EMBL" id="BONQ01000004">
    <property type="protein sequence ID" value="GIG42163.1"/>
    <property type="molecule type" value="Genomic_DNA"/>
</dbReference>
<dbReference type="InterPro" id="IPR001001">
    <property type="entry name" value="DNA_polIII_beta"/>
</dbReference>
<dbReference type="Proteomes" id="UP000660611">
    <property type="component" value="Unassembled WGS sequence"/>
</dbReference>
<dbReference type="Gene3D" id="3.10.150.10">
    <property type="entry name" value="DNA Polymerase III, subunit A, domain 2"/>
    <property type="match status" value="3"/>
</dbReference>
<keyword evidence="8" id="KW-0238">DNA-binding</keyword>
<evidence type="ECO:0000313" key="14">
    <source>
        <dbReference type="Proteomes" id="UP000660611"/>
    </source>
</evidence>
<keyword evidence="6" id="KW-0235">DNA replication</keyword>
<evidence type="ECO:0000259" key="12">
    <source>
        <dbReference type="Pfam" id="PF02768"/>
    </source>
</evidence>
<organism evidence="13 14">
    <name type="scientific">Dactylosporangium siamense</name>
    <dbReference type="NCBI Taxonomy" id="685454"/>
    <lineage>
        <taxon>Bacteria</taxon>
        <taxon>Bacillati</taxon>
        <taxon>Actinomycetota</taxon>
        <taxon>Actinomycetes</taxon>
        <taxon>Micromonosporales</taxon>
        <taxon>Micromonosporaceae</taxon>
        <taxon>Dactylosporangium</taxon>
    </lineage>
</organism>
<dbReference type="PANTHER" id="PTHR30478:SF0">
    <property type="entry name" value="BETA SLIDING CLAMP"/>
    <property type="match status" value="1"/>
</dbReference>
<accession>A0A919U900</accession>
<feature type="region of interest" description="Disordered" evidence="9">
    <location>
        <begin position="109"/>
        <end position="128"/>
    </location>
</feature>
<evidence type="ECO:0000256" key="3">
    <source>
        <dbReference type="ARBA" id="ARBA00022490"/>
    </source>
</evidence>
<feature type="domain" description="DNA polymerase III beta sliding clamp central" evidence="11">
    <location>
        <begin position="128"/>
        <end position="249"/>
    </location>
</feature>
<evidence type="ECO:0000256" key="5">
    <source>
        <dbReference type="ARBA" id="ARBA00022695"/>
    </source>
</evidence>
<feature type="domain" description="DNA polymerase III beta sliding clamp N-terminal" evidence="10">
    <location>
        <begin position="9"/>
        <end position="110"/>
    </location>
</feature>
<dbReference type="InterPro" id="IPR022634">
    <property type="entry name" value="DNA_polIII_beta_N"/>
</dbReference>
<keyword evidence="4" id="KW-0808">Transferase</keyword>
<evidence type="ECO:0000256" key="6">
    <source>
        <dbReference type="ARBA" id="ARBA00022705"/>
    </source>
</evidence>
<keyword evidence="14" id="KW-1185">Reference proteome</keyword>
<dbReference type="PANTHER" id="PTHR30478">
    <property type="entry name" value="DNA POLYMERASE III SUBUNIT BETA"/>
    <property type="match status" value="1"/>
</dbReference>
<evidence type="ECO:0000256" key="2">
    <source>
        <dbReference type="ARBA" id="ARBA00010752"/>
    </source>
</evidence>
<comment type="caution">
    <text evidence="13">The sequence shown here is derived from an EMBL/GenBank/DDBJ whole genome shotgun (WGS) entry which is preliminary data.</text>
</comment>
<dbReference type="SMART" id="SM00480">
    <property type="entry name" value="POL3Bc"/>
    <property type="match status" value="1"/>
</dbReference>
<keyword evidence="5" id="KW-0548">Nucleotidyltransferase</keyword>
<keyword evidence="3" id="KW-0963">Cytoplasm</keyword>
<gene>
    <name evidence="13" type="primary">dnaN_1</name>
    <name evidence="13" type="ORF">Dsi01nite_002040</name>
</gene>
<protein>
    <submittedName>
        <fullName evidence="13">DNA polymerase III subunit beta</fullName>
    </submittedName>
</protein>
<dbReference type="GO" id="GO:0003887">
    <property type="term" value="F:DNA-directed DNA polymerase activity"/>
    <property type="evidence" value="ECO:0007669"/>
    <property type="project" value="UniProtKB-KW"/>
</dbReference>
<proteinExistence type="inferred from homology"/>
<evidence type="ECO:0000256" key="1">
    <source>
        <dbReference type="ARBA" id="ARBA00004496"/>
    </source>
</evidence>
<dbReference type="InterPro" id="IPR022635">
    <property type="entry name" value="DNA_polIII_beta_C"/>
</dbReference>
<dbReference type="GO" id="GO:0009360">
    <property type="term" value="C:DNA polymerase III complex"/>
    <property type="evidence" value="ECO:0007669"/>
    <property type="project" value="InterPro"/>
</dbReference>
<dbReference type="Pfam" id="PF02768">
    <property type="entry name" value="DNA_pol3_beta_3"/>
    <property type="match status" value="1"/>
</dbReference>
<dbReference type="Pfam" id="PF02767">
    <property type="entry name" value="DNA_pol3_beta_2"/>
    <property type="match status" value="1"/>
</dbReference>
<evidence type="ECO:0000259" key="11">
    <source>
        <dbReference type="Pfam" id="PF02767"/>
    </source>
</evidence>